<evidence type="ECO:0000256" key="6">
    <source>
        <dbReference type="ARBA" id="ARBA00023136"/>
    </source>
</evidence>
<dbReference type="AlphaFoldDB" id="A0A7Y9I975"/>
<organism evidence="10 11">
    <name type="scientific">Microlunatus parietis</name>
    <dbReference type="NCBI Taxonomy" id="682979"/>
    <lineage>
        <taxon>Bacteria</taxon>
        <taxon>Bacillati</taxon>
        <taxon>Actinomycetota</taxon>
        <taxon>Actinomycetes</taxon>
        <taxon>Propionibacteriales</taxon>
        <taxon>Propionibacteriaceae</taxon>
        <taxon>Microlunatus</taxon>
    </lineage>
</organism>
<evidence type="ECO:0000313" key="10">
    <source>
        <dbReference type="EMBL" id="NYE72276.1"/>
    </source>
</evidence>
<accession>A0A7Y9I975</accession>
<feature type="transmembrane region" description="Helical" evidence="7">
    <location>
        <begin position="133"/>
        <end position="154"/>
    </location>
</feature>
<dbReference type="RefSeq" id="WP_179752964.1">
    <property type="nucleotide sequence ID" value="NZ_JACCBU010000001.1"/>
</dbReference>
<comment type="caution">
    <text evidence="10">The sequence shown here is derived from an EMBL/GenBank/DDBJ whole genome shotgun (WGS) entry which is preliminary data.</text>
</comment>
<name>A0A7Y9I975_9ACTN</name>
<dbReference type="EMBL" id="JACCBU010000001">
    <property type="protein sequence ID" value="NYE72276.1"/>
    <property type="molecule type" value="Genomic_DNA"/>
</dbReference>
<feature type="domain" description="ABC transmembrane type-1" evidence="9">
    <location>
        <begin position="96"/>
        <end position="319"/>
    </location>
</feature>
<comment type="similarity">
    <text evidence="7">Belongs to the binding-protein-dependent transport system permease family.</text>
</comment>
<feature type="transmembrane region" description="Helical" evidence="7">
    <location>
        <begin position="31"/>
        <end position="58"/>
    </location>
</feature>
<keyword evidence="6 7" id="KW-0472">Membrane</keyword>
<comment type="subcellular location">
    <subcellularLocation>
        <location evidence="1 7">Cell membrane</location>
        <topology evidence="1 7">Multi-pass membrane protein</topology>
    </subcellularLocation>
</comment>
<feature type="transmembrane region" description="Helical" evidence="7">
    <location>
        <begin position="192"/>
        <end position="215"/>
    </location>
</feature>
<evidence type="ECO:0000256" key="5">
    <source>
        <dbReference type="ARBA" id="ARBA00022989"/>
    </source>
</evidence>
<evidence type="ECO:0000256" key="2">
    <source>
        <dbReference type="ARBA" id="ARBA00022448"/>
    </source>
</evidence>
<keyword evidence="5 7" id="KW-1133">Transmembrane helix</keyword>
<dbReference type="Proteomes" id="UP000569914">
    <property type="component" value="Unassembled WGS sequence"/>
</dbReference>
<dbReference type="PANTHER" id="PTHR30193:SF37">
    <property type="entry name" value="INNER MEMBRANE ABC TRANSPORTER PERMEASE PROTEIN YCJO"/>
    <property type="match status" value="1"/>
</dbReference>
<dbReference type="Pfam" id="PF00528">
    <property type="entry name" value="BPD_transp_1"/>
    <property type="match status" value="1"/>
</dbReference>
<feature type="transmembrane region" description="Helical" evidence="7">
    <location>
        <begin position="101"/>
        <end position="121"/>
    </location>
</feature>
<keyword evidence="4 7" id="KW-0812">Transmembrane</keyword>
<evidence type="ECO:0000259" key="9">
    <source>
        <dbReference type="PROSITE" id="PS50928"/>
    </source>
</evidence>
<sequence>MSAAVQEQTKPRTGAGAQHRRRGRLRLHHPLTPYALCAPYVILLLTFVVGPAIFGIWISLHDWDYLLPEKPFVGAQNYIDLFDPESVISERFWVGMTNTGIFTVASVPFLVVIPLGVALLLNRRFPARTFFRAMIFAPFVLGVAVIGVLFNYLLETDFGLINAVIEFFYRAFDLVLPLAPYEPIGWTQTQPWAWIALVAMTVWWTLGFNTVIYLAGIQSIPAEQYEAAEIDGAGGWGKLIHITLPGLRMVMVFIITITILASANMFGQSYLVTNGGPGDSTRTAIMVMTQEGLREFKMGSASAMSYILAIFLAIIAVINFLALRERKP</sequence>
<reference evidence="10 11" key="1">
    <citation type="submission" date="2020-07" db="EMBL/GenBank/DDBJ databases">
        <title>Sequencing the genomes of 1000 actinobacteria strains.</title>
        <authorList>
            <person name="Klenk H.-P."/>
        </authorList>
    </citation>
    <scope>NUCLEOTIDE SEQUENCE [LARGE SCALE GENOMIC DNA]</scope>
    <source>
        <strain evidence="10 11">DSM 22083</strain>
    </source>
</reference>
<evidence type="ECO:0000256" key="1">
    <source>
        <dbReference type="ARBA" id="ARBA00004651"/>
    </source>
</evidence>
<dbReference type="PANTHER" id="PTHR30193">
    <property type="entry name" value="ABC TRANSPORTER PERMEASE PROTEIN"/>
    <property type="match status" value="1"/>
</dbReference>
<keyword evidence="2 7" id="KW-0813">Transport</keyword>
<dbReference type="CDD" id="cd06261">
    <property type="entry name" value="TM_PBP2"/>
    <property type="match status" value="1"/>
</dbReference>
<dbReference type="InterPro" id="IPR051393">
    <property type="entry name" value="ABC_transporter_permease"/>
</dbReference>
<proteinExistence type="inferred from homology"/>
<protein>
    <submittedName>
        <fullName evidence="10">Multiple sugar transport system permease protein</fullName>
    </submittedName>
</protein>
<keyword evidence="10" id="KW-0762">Sugar transport</keyword>
<keyword evidence="11" id="KW-1185">Reference proteome</keyword>
<dbReference type="PROSITE" id="PS50928">
    <property type="entry name" value="ABC_TM1"/>
    <property type="match status" value="1"/>
</dbReference>
<dbReference type="InterPro" id="IPR035906">
    <property type="entry name" value="MetI-like_sf"/>
</dbReference>
<dbReference type="GO" id="GO:0005886">
    <property type="term" value="C:plasma membrane"/>
    <property type="evidence" value="ECO:0007669"/>
    <property type="project" value="UniProtKB-SubCell"/>
</dbReference>
<evidence type="ECO:0000313" key="11">
    <source>
        <dbReference type="Proteomes" id="UP000569914"/>
    </source>
</evidence>
<feature type="region of interest" description="Disordered" evidence="8">
    <location>
        <begin position="1"/>
        <end position="21"/>
    </location>
</feature>
<evidence type="ECO:0000256" key="4">
    <source>
        <dbReference type="ARBA" id="ARBA00022692"/>
    </source>
</evidence>
<keyword evidence="3" id="KW-1003">Cell membrane</keyword>
<dbReference type="SUPFAM" id="SSF161098">
    <property type="entry name" value="MetI-like"/>
    <property type="match status" value="1"/>
</dbReference>
<evidence type="ECO:0000256" key="8">
    <source>
        <dbReference type="SAM" id="MobiDB-lite"/>
    </source>
</evidence>
<feature type="transmembrane region" description="Helical" evidence="7">
    <location>
        <begin position="303"/>
        <end position="323"/>
    </location>
</feature>
<dbReference type="GO" id="GO:0055085">
    <property type="term" value="P:transmembrane transport"/>
    <property type="evidence" value="ECO:0007669"/>
    <property type="project" value="InterPro"/>
</dbReference>
<gene>
    <name evidence="10" type="ORF">BKA15_003605</name>
</gene>
<feature type="transmembrane region" description="Helical" evidence="7">
    <location>
        <begin position="247"/>
        <end position="267"/>
    </location>
</feature>
<dbReference type="InterPro" id="IPR000515">
    <property type="entry name" value="MetI-like"/>
</dbReference>
<evidence type="ECO:0000256" key="7">
    <source>
        <dbReference type="RuleBase" id="RU363032"/>
    </source>
</evidence>
<dbReference type="Gene3D" id="1.10.3720.10">
    <property type="entry name" value="MetI-like"/>
    <property type="match status" value="1"/>
</dbReference>
<evidence type="ECO:0000256" key="3">
    <source>
        <dbReference type="ARBA" id="ARBA00022475"/>
    </source>
</evidence>